<evidence type="ECO:0000313" key="1">
    <source>
        <dbReference type="EMBL" id="KAJ3556018.1"/>
    </source>
</evidence>
<organism evidence="1 2">
    <name type="scientific">Phlebia brevispora</name>
    <dbReference type="NCBI Taxonomy" id="194682"/>
    <lineage>
        <taxon>Eukaryota</taxon>
        <taxon>Fungi</taxon>
        <taxon>Dikarya</taxon>
        <taxon>Basidiomycota</taxon>
        <taxon>Agaricomycotina</taxon>
        <taxon>Agaricomycetes</taxon>
        <taxon>Polyporales</taxon>
        <taxon>Meruliaceae</taxon>
        <taxon>Phlebia</taxon>
    </lineage>
</organism>
<dbReference type="Proteomes" id="UP001148662">
    <property type="component" value="Unassembled WGS sequence"/>
</dbReference>
<gene>
    <name evidence="1" type="ORF">NM688_g2256</name>
</gene>
<proteinExistence type="predicted"/>
<reference evidence="1" key="1">
    <citation type="submission" date="2022-07" db="EMBL/GenBank/DDBJ databases">
        <title>Genome Sequence of Phlebia brevispora.</title>
        <authorList>
            <person name="Buettner E."/>
        </authorList>
    </citation>
    <scope>NUCLEOTIDE SEQUENCE</scope>
    <source>
        <strain evidence="1">MPL23</strain>
    </source>
</reference>
<keyword evidence="2" id="KW-1185">Reference proteome</keyword>
<sequence length="249" mass="27833">MESDAEVAPASFLDYLKSLYPATEPAGPAEIVANPWYLVATVAYASCNSPEAASFIFLHVIEELEKAQKKAETDAETAHKQRLQVARRLRESLLKSCLLCGAPRAINAMVALHEVMPEDLRDKEMIRNPRTSTEEFDHFGGQIFRAIHGEGADGIQRVFNEINPDFGWIARVVGCGMLFGQTDLLSLTETSYVMLGAMYGMETSRQFSWHLVKAKREAKVEQARGVRQICIEVGNRVGFKWKEPVPDVE</sequence>
<dbReference type="EMBL" id="JANHOG010000278">
    <property type="protein sequence ID" value="KAJ3556018.1"/>
    <property type="molecule type" value="Genomic_DNA"/>
</dbReference>
<evidence type="ECO:0000313" key="2">
    <source>
        <dbReference type="Proteomes" id="UP001148662"/>
    </source>
</evidence>
<accession>A0ACC1T9D8</accession>
<name>A0ACC1T9D8_9APHY</name>
<comment type="caution">
    <text evidence="1">The sequence shown here is derived from an EMBL/GenBank/DDBJ whole genome shotgun (WGS) entry which is preliminary data.</text>
</comment>
<protein>
    <submittedName>
        <fullName evidence="1">Uncharacterized protein</fullName>
    </submittedName>
</protein>